<dbReference type="PANTHER" id="PTHR39418">
    <property type="entry name" value="DEHYDROGENASE-RELATED"/>
    <property type="match status" value="1"/>
</dbReference>
<organism evidence="6 7">
    <name type="scientific">Anaeroselena agilis</name>
    <dbReference type="NCBI Taxonomy" id="3063788"/>
    <lineage>
        <taxon>Bacteria</taxon>
        <taxon>Bacillati</taxon>
        <taxon>Bacillota</taxon>
        <taxon>Negativicutes</taxon>
        <taxon>Acetonemataceae</taxon>
        <taxon>Anaeroselena</taxon>
    </lineage>
</organism>
<feature type="domain" description="Zinc finger DksA/TraR C4-type" evidence="4">
    <location>
        <begin position="164"/>
        <end position="201"/>
    </location>
</feature>
<evidence type="ECO:0000313" key="6">
    <source>
        <dbReference type="EMBL" id="MDT8902146.1"/>
    </source>
</evidence>
<proteinExistence type="predicted"/>
<keyword evidence="3" id="KW-0862">Zinc</keyword>
<dbReference type="RefSeq" id="WP_413780632.1">
    <property type="nucleotide sequence ID" value="NZ_JAUOZS010000001.1"/>
</dbReference>
<feature type="domain" description="Formylmethanofuran dehydrogenase subunit E" evidence="5">
    <location>
        <begin position="15"/>
        <end position="151"/>
    </location>
</feature>
<evidence type="ECO:0000256" key="1">
    <source>
        <dbReference type="ARBA" id="ARBA00022723"/>
    </source>
</evidence>
<dbReference type="InterPro" id="IPR003814">
    <property type="entry name" value="FmdEsu_dom"/>
</dbReference>
<dbReference type="SUPFAM" id="SSF143555">
    <property type="entry name" value="FwdE-like"/>
    <property type="match status" value="1"/>
</dbReference>
<evidence type="ECO:0000259" key="5">
    <source>
        <dbReference type="Pfam" id="PF02663"/>
    </source>
</evidence>
<keyword evidence="1" id="KW-0479">Metal-binding</keyword>
<comment type="caution">
    <text evidence="6">The sequence shown here is derived from an EMBL/GenBank/DDBJ whole genome shotgun (WGS) entry which is preliminary data.</text>
</comment>
<dbReference type="InterPro" id="IPR026328">
    <property type="entry name" value="FmdE"/>
</dbReference>
<evidence type="ECO:0000256" key="3">
    <source>
        <dbReference type="ARBA" id="ARBA00022833"/>
    </source>
</evidence>
<dbReference type="Pfam" id="PF01258">
    <property type="entry name" value="zf-dskA_traR"/>
    <property type="match status" value="1"/>
</dbReference>
<evidence type="ECO:0000313" key="7">
    <source>
        <dbReference type="Proteomes" id="UP001254848"/>
    </source>
</evidence>
<reference evidence="6 7" key="1">
    <citation type="submission" date="2023-07" db="EMBL/GenBank/DDBJ databases">
        <title>The novel representative of Negativicutes class, Anaeroselena agilis gen. nov. sp. nov.</title>
        <authorList>
            <person name="Prokofeva M.I."/>
            <person name="Elcheninov A.G."/>
            <person name="Klyukina A."/>
            <person name="Kublanov I.V."/>
            <person name="Frolov E.N."/>
            <person name="Podosokorskaya O.A."/>
        </authorList>
    </citation>
    <scope>NUCLEOTIDE SEQUENCE [LARGE SCALE GENOMIC DNA]</scope>
    <source>
        <strain evidence="6 7">4137-cl</strain>
    </source>
</reference>
<dbReference type="PIRSF" id="PIRSF006578">
    <property type="entry name" value="FwdE"/>
    <property type="match status" value="1"/>
</dbReference>
<keyword evidence="2" id="KW-0863">Zinc-finger</keyword>
<accession>A0ABU3NZB6</accession>
<dbReference type="InterPro" id="IPR000962">
    <property type="entry name" value="Znf_DskA_TraR"/>
</dbReference>
<dbReference type="EMBL" id="JAUOZS010000001">
    <property type="protein sequence ID" value="MDT8902146.1"/>
    <property type="molecule type" value="Genomic_DNA"/>
</dbReference>
<keyword evidence="7" id="KW-1185">Reference proteome</keyword>
<sequence>MNKDYPQDLQEAIEFHGHFCPGLAIGYRAAKAALEKLAAARAGDEELVAIVETDACGVDAVQSLLGCTMGKGNLIYKDYGKQVYTVASRKQGKAVRVALKPDAFPQPPGADALRAAVFGGTASAEQRKEFQQLQQARIGRLLAANTDELFKVEWVDMPLPQPARIFGSVVCGFCGEAVMEPRARLQDGKIACLSCHEEYTRGW</sequence>
<dbReference type="InterPro" id="IPR053194">
    <property type="entry name" value="tRNA_methyltr_O"/>
</dbReference>
<evidence type="ECO:0000259" key="4">
    <source>
        <dbReference type="Pfam" id="PF01258"/>
    </source>
</evidence>
<name>A0ABU3NZB6_9FIRM</name>
<evidence type="ECO:0000256" key="2">
    <source>
        <dbReference type="ARBA" id="ARBA00022771"/>
    </source>
</evidence>
<protein>
    <submittedName>
        <fullName evidence="6">FmdE family protein</fullName>
    </submittedName>
</protein>
<dbReference type="Pfam" id="PF02663">
    <property type="entry name" value="FmdE"/>
    <property type="match status" value="1"/>
</dbReference>
<dbReference type="Gene3D" id="3.30.1330.130">
    <property type="match status" value="1"/>
</dbReference>
<gene>
    <name evidence="6" type="ORF">Q4T40_12895</name>
</gene>
<dbReference type="Proteomes" id="UP001254848">
    <property type="component" value="Unassembled WGS sequence"/>
</dbReference>
<dbReference type="PANTHER" id="PTHR39418:SF1">
    <property type="entry name" value="DEHYDROGENASE"/>
    <property type="match status" value="1"/>
</dbReference>